<dbReference type="PANTHER" id="PTHR30093:SF2">
    <property type="entry name" value="TYPE II SECRETION SYSTEM PROTEIN H"/>
    <property type="match status" value="1"/>
</dbReference>
<evidence type="ECO:0000313" key="4">
    <source>
        <dbReference type="Proteomes" id="UP001216907"/>
    </source>
</evidence>
<keyword evidence="1" id="KW-0812">Transmembrane</keyword>
<sequence>MQQIHRRDRGFTLIELLVVIAIIAVLIALLLPAVQSAREAARRAQCINNLKQLGLGMHNYHTSNNSFPMGVSSSFNSTNAGCIAWAGWSAQALLLGYMEQQQIYNAANFNFDPILGGGDQQNATAWRTKVASFLCPSDANAGRQYYNNYYASRGTTIDIDWGVPGGNPPNCGGKKSTGLFSYQITYGIADITDGSSNTIAFSEGLVGSGSQRAAPYVAGANVDSLGSWGSGNNLTLLGDPYGMLAQGEVAPGATMSTILQTCSQGFQTATAGNGLSTDRGRHWAWGCETWTMFSTIVPPNSTQYKWTACRFGCQGCGVESSDHSHITNANSNHSGGANVLFGDGSTRFMKSSVAMNIWWSLGTKAGGEVVSSDSY</sequence>
<name>A0ABT6FBH2_9BACT</name>
<proteinExistence type="predicted"/>
<dbReference type="Gene3D" id="3.30.700.10">
    <property type="entry name" value="Glycoprotein, Type 4 Pilin"/>
    <property type="match status" value="1"/>
</dbReference>
<evidence type="ECO:0000256" key="1">
    <source>
        <dbReference type="SAM" id="Phobius"/>
    </source>
</evidence>
<dbReference type="Pfam" id="PF07596">
    <property type="entry name" value="SBP_bac_10"/>
    <property type="match status" value="1"/>
</dbReference>
<dbReference type="InterPro" id="IPR045584">
    <property type="entry name" value="Pilin-like"/>
</dbReference>
<evidence type="ECO:0000259" key="2">
    <source>
        <dbReference type="Pfam" id="PF07596"/>
    </source>
</evidence>
<dbReference type="NCBIfam" id="TIGR04294">
    <property type="entry name" value="pre_pil_HX9DG"/>
    <property type="match status" value="1"/>
</dbReference>
<dbReference type="Pfam" id="PF07963">
    <property type="entry name" value="N_methyl"/>
    <property type="match status" value="1"/>
</dbReference>
<dbReference type="NCBIfam" id="TIGR02532">
    <property type="entry name" value="IV_pilin_GFxxxE"/>
    <property type="match status" value="1"/>
</dbReference>
<comment type="caution">
    <text evidence="3">The sequence shown here is derived from an EMBL/GenBank/DDBJ whole genome shotgun (WGS) entry which is preliminary data.</text>
</comment>
<dbReference type="SUPFAM" id="SSF54523">
    <property type="entry name" value="Pili subunits"/>
    <property type="match status" value="1"/>
</dbReference>
<dbReference type="InterPro" id="IPR027558">
    <property type="entry name" value="Pre_pil_HX9DG_C"/>
</dbReference>
<protein>
    <submittedName>
        <fullName evidence="3">DUF1559 domain-containing protein</fullName>
    </submittedName>
</protein>
<dbReference type="Proteomes" id="UP001216907">
    <property type="component" value="Unassembled WGS sequence"/>
</dbReference>
<keyword evidence="1" id="KW-0472">Membrane</keyword>
<keyword evidence="1" id="KW-1133">Transmembrane helix</keyword>
<keyword evidence="4" id="KW-1185">Reference proteome</keyword>
<gene>
    <name evidence="3" type="ORF">PZE19_14235</name>
</gene>
<organism evidence="3 4">
    <name type="scientific">Paludisphaera mucosa</name>
    <dbReference type="NCBI Taxonomy" id="3030827"/>
    <lineage>
        <taxon>Bacteria</taxon>
        <taxon>Pseudomonadati</taxon>
        <taxon>Planctomycetota</taxon>
        <taxon>Planctomycetia</taxon>
        <taxon>Isosphaerales</taxon>
        <taxon>Isosphaeraceae</taxon>
        <taxon>Paludisphaera</taxon>
    </lineage>
</organism>
<dbReference type="InterPro" id="IPR011453">
    <property type="entry name" value="DUF1559"/>
</dbReference>
<dbReference type="EMBL" id="JARRAG010000002">
    <property type="protein sequence ID" value="MDG3004942.1"/>
    <property type="molecule type" value="Genomic_DNA"/>
</dbReference>
<evidence type="ECO:0000313" key="3">
    <source>
        <dbReference type="EMBL" id="MDG3004942.1"/>
    </source>
</evidence>
<reference evidence="3 4" key="1">
    <citation type="submission" date="2023-03" db="EMBL/GenBank/DDBJ databases">
        <title>Paludisphaera mucosa sp. nov. a novel planctomycete from northern fen.</title>
        <authorList>
            <person name="Ivanova A."/>
        </authorList>
    </citation>
    <scope>NUCLEOTIDE SEQUENCE [LARGE SCALE GENOMIC DNA]</scope>
    <source>
        <strain evidence="3 4">Pla2</strain>
    </source>
</reference>
<dbReference type="InterPro" id="IPR012902">
    <property type="entry name" value="N_methyl_site"/>
</dbReference>
<dbReference type="PROSITE" id="PS00409">
    <property type="entry name" value="PROKAR_NTER_METHYL"/>
    <property type="match status" value="1"/>
</dbReference>
<accession>A0ABT6FBH2</accession>
<dbReference type="RefSeq" id="WP_277861293.1">
    <property type="nucleotide sequence ID" value="NZ_JARRAG010000002.1"/>
</dbReference>
<dbReference type="PANTHER" id="PTHR30093">
    <property type="entry name" value="GENERAL SECRETION PATHWAY PROTEIN G"/>
    <property type="match status" value="1"/>
</dbReference>
<feature type="domain" description="DUF1559" evidence="2">
    <location>
        <begin position="35"/>
        <end position="354"/>
    </location>
</feature>
<feature type="transmembrane region" description="Helical" evidence="1">
    <location>
        <begin position="12"/>
        <end position="34"/>
    </location>
</feature>